<protein>
    <submittedName>
        <fullName evidence="2">Uncharacterized protein</fullName>
    </submittedName>
</protein>
<keyword evidence="1" id="KW-0812">Transmembrane</keyword>
<evidence type="ECO:0000313" key="2">
    <source>
        <dbReference type="EMBL" id="RFC62580.1"/>
    </source>
</evidence>
<reference evidence="2 3" key="1">
    <citation type="submission" date="2018-08" db="EMBL/GenBank/DDBJ databases">
        <title>Fulvimarina sp. 85, whole genome shotgun sequence.</title>
        <authorList>
            <person name="Tuo L."/>
        </authorList>
    </citation>
    <scope>NUCLEOTIDE SEQUENCE [LARGE SCALE GENOMIC DNA]</scope>
    <source>
        <strain evidence="2 3">85</strain>
    </source>
</reference>
<keyword evidence="3" id="KW-1185">Reference proteome</keyword>
<proteinExistence type="predicted"/>
<accession>A0A371X017</accession>
<feature type="transmembrane region" description="Helical" evidence="1">
    <location>
        <begin position="102"/>
        <end position="122"/>
    </location>
</feature>
<gene>
    <name evidence="2" type="ORF">DYI37_15120</name>
</gene>
<dbReference type="OrthoDB" id="7264282at2"/>
<dbReference type="AlphaFoldDB" id="A0A371X017"/>
<keyword evidence="1" id="KW-1133">Transmembrane helix</keyword>
<dbReference type="Proteomes" id="UP000264310">
    <property type="component" value="Unassembled WGS sequence"/>
</dbReference>
<keyword evidence="1" id="KW-0472">Membrane</keyword>
<name>A0A371X017_9HYPH</name>
<evidence type="ECO:0000256" key="1">
    <source>
        <dbReference type="SAM" id="Phobius"/>
    </source>
</evidence>
<organism evidence="2 3">
    <name type="scientific">Fulvimarina endophytica</name>
    <dbReference type="NCBI Taxonomy" id="2293836"/>
    <lineage>
        <taxon>Bacteria</taxon>
        <taxon>Pseudomonadati</taxon>
        <taxon>Pseudomonadota</taxon>
        <taxon>Alphaproteobacteria</taxon>
        <taxon>Hyphomicrobiales</taxon>
        <taxon>Aurantimonadaceae</taxon>
        <taxon>Fulvimarina</taxon>
    </lineage>
</organism>
<sequence>MFGSSRQTADNLWTLIAPPTIWAFHFVICYVVAAVRCAPNTGPFEAILATRWFILAFTLVCLLAIALIFRRSVVEWRGHGSGTVNDEDNPTARERFLEFSTILLAGLSFLAVVFTALPAAFITDCR</sequence>
<feature type="transmembrane region" description="Helical" evidence="1">
    <location>
        <begin position="47"/>
        <end position="69"/>
    </location>
</feature>
<dbReference type="EMBL" id="QURL01000006">
    <property type="protein sequence ID" value="RFC62580.1"/>
    <property type="molecule type" value="Genomic_DNA"/>
</dbReference>
<dbReference type="RefSeq" id="WP_116684103.1">
    <property type="nucleotide sequence ID" value="NZ_QURL01000006.1"/>
</dbReference>
<comment type="caution">
    <text evidence="2">The sequence shown here is derived from an EMBL/GenBank/DDBJ whole genome shotgun (WGS) entry which is preliminary data.</text>
</comment>
<feature type="transmembrane region" description="Helical" evidence="1">
    <location>
        <begin position="12"/>
        <end position="35"/>
    </location>
</feature>
<evidence type="ECO:0000313" key="3">
    <source>
        <dbReference type="Proteomes" id="UP000264310"/>
    </source>
</evidence>